<dbReference type="InterPro" id="IPR013221">
    <property type="entry name" value="Mur_ligase_cen"/>
</dbReference>
<keyword evidence="4 7" id="KW-0436">Ligase</keyword>
<keyword evidence="7 8" id="KW-0133">Cell shape</keyword>
<dbReference type="AlphaFoldDB" id="A0A356LEY1"/>
<dbReference type="Pfam" id="PF08245">
    <property type="entry name" value="Mur_ligase_M"/>
    <property type="match status" value="1"/>
</dbReference>
<keyword evidence="3 7" id="KW-0963">Cytoplasm</keyword>
<evidence type="ECO:0000256" key="6">
    <source>
        <dbReference type="ARBA" id="ARBA00022840"/>
    </source>
</evidence>
<dbReference type="HAMAP" id="MF_00639">
    <property type="entry name" value="MurD"/>
    <property type="match status" value="1"/>
</dbReference>
<comment type="similarity">
    <text evidence="7">Belongs to the MurCDEF family.</text>
</comment>
<keyword evidence="5 7" id="KW-0547">Nucleotide-binding</keyword>
<name>A0A356LEY1_9BURK</name>
<keyword evidence="7 8" id="KW-0573">Peptidoglycan synthesis</keyword>
<sequence length="510" mass="54020">MNTDTGGVAVFPSRVLILGLGETGLASALWCLRQNAALHIVDTRDCPPGLATLAEQGQGDITRFLGAQAFTDAALEGVEQIILSPGLAPSEPALAAFLVKAQQRQIPVIGEIELFALALADLATAQDYKPQVLAITGTNGKTTVTSLTQAMLETAGKTAIAAGNISPSALTALMQALDAQSLPQVWVLELSSFQMQTTQSLAPDAATVLNLTQDHLDWHRDMQEYAAAKARLLAASRVAIINRNDAAVVAMIADIDDVQMRSFGADAPVLVGDTGMEGAHGVTWITASEKDDFELPETPGARRKKNVEKPRRKPGLIKRLMPADAMQIRGQHNMLNAQAAMLLCRELGVGWGPMLNTLREFAAGLYRTQFERSIRGVDFFNDSKGTNVGATVAALEGMGRDIVLIAGGVGKGQDFSPLAASVRRCARAVILIGEATAVIEQALAQTGVACHRAESMEAAVRQALELAQQGDAVLMSPACSSFDMFKSYAHRGQVFSAAVHELALDNGEVA</sequence>
<feature type="region of interest" description="Disordered" evidence="9">
    <location>
        <begin position="294"/>
        <end position="313"/>
    </location>
</feature>
<feature type="compositionally biased region" description="Basic residues" evidence="9">
    <location>
        <begin position="301"/>
        <end position="313"/>
    </location>
</feature>
<keyword evidence="7 8" id="KW-0961">Cell wall biogenesis/degradation</keyword>
<comment type="pathway">
    <text evidence="2 7 8">Cell wall biogenesis; peptidoglycan biosynthesis.</text>
</comment>
<evidence type="ECO:0000256" key="7">
    <source>
        <dbReference type="HAMAP-Rule" id="MF_00639"/>
    </source>
</evidence>
<dbReference type="SUPFAM" id="SSF53623">
    <property type="entry name" value="MurD-like peptide ligases, catalytic domain"/>
    <property type="match status" value="1"/>
</dbReference>
<comment type="function">
    <text evidence="7 8">Cell wall formation. Catalyzes the addition of glutamate to the nucleotide precursor UDP-N-acetylmuramoyl-L-alanine (UMA).</text>
</comment>
<dbReference type="GO" id="GO:0005737">
    <property type="term" value="C:cytoplasm"/>
    <property type="evidence" value="ECO:0007669"/>
    <property type="project" value="UniProtKB-SubCell"/>
</dbReference>
<dbReference type="InterPro" id="IPR005762">
    <property type="entry name" value="MurD"/>
</dbReference>
<evidence type="ECO:0000259" key="11">
    <source>
        <dbReference type="Pfam" id="PF08245"/>
    </source>
</evidence>
<accession>A0A356LEY1</accession>
<dbReference type="Proteomes" id="UP000264036">
    <property type="component" value="Unassembled WGS sequence"/>
</dbReference>
<evidence type="ECO:0000256" key="1">
    <source>
        <dbReference type="ARBA" id="ARBA00004496"/>
    </source>
</evidence>
<dbReference type="Gene3D" id="3.90.190.20">
    <property type="entry name" value="Mur ligase, C-terminal domain"/>
    <property type="match status" value="1"/>
</dbReference>
<dbReference type="EMBL" id="DOEK01000023">
    <property type="protein sequence ID" value="HBP29484.1"/>
    <property type="molecule type" value="Genomic_DNA"/>
</dbReference>
<dbReference type="PANTHER" id="PTHR43692:SF1">
    <property type="entry name" value="UDP-N-ACETYLMURAMOYLALANINE--D-GLUTAMATE LIGASE"/>
    <property type="match status" value="1"/>
</dbReference>
<dbReference type="InterPro" id="IPR004101">
    <property type="entry name" value="Mur_ligase_C"/>
</dbReference>
<dbReference type="PANTHER" id="PTHR43692">
    <property type="entry name" value="UDP-N-ACETYLMURAMOYLALANINE--D-GLUTAMATE LIGASE"/>
    <property type="match status" value="1"/>
</dbReference>
<dbReference type="GO" id="GO:0071555">
    <property type="term" value="P:cell wall organization"/>
    <property type="evidence" value="ECO:0007669"/>
    <property type="project" value="UniProtKB-KW"/>
</dbReference>
<evidence type="ECO:0000256" key="3">
    <source>
        <dbReference type="ARBA" id="ARBA00022490"/>
    </source>
</evidence>
<dbReference type="Pfam" id="PF02875">
    <property type="entry name" value="Mur_ligase_C"/>
    <property type="match status" value="1"/>
</dbReference>
<evidence type="ECO:0000313" key="13">
    <source>
        <dbReference type="Proteomes" id="UP000264036"/>
    </source>
</evidence>
<comment type="catalytic activity">
    <reaction evidence="7 8">
        <text>UDP-N-acetyl-alpha-D-muramoyl-L-alanine + D-glutamate + ATP = UDP-N-acetyl-alpha-D-muramoyl-L-alanyl-D-glutamate + ADP + phosphate + H(+)</text>
        <dbReference type="Rhea" id="RHEA:16429"/>
        <dbReference type="ChEBI" id="CHEBI:15378"/>
        <dbReference type="ChEBI" id="CHEBI:29986"/>
        <dbReference type="ChEBI" id="CHEBI:30616"/>
        <dbReference type="ChEBI" id="CHEBI:43474"/>
        <dbReference type="ChEBI" id="CHEBI:83898"/>
        <dbReference type="ChEBI" id="CHEBI:83900"/>
        <dbReference type="ChEBI" id="CHEBI:456216"/>
        <dbReference type="EC" id="6.3.2.9"/>
    </reaction>
</comment>
<reference evidence="12 13" key="1">
    <citation type="journal article" date="2018" name="Nat. Biotechnol.">
        <title>A standardized bacterial taxonomy based on genome phylogeny substantially revises the tree of life.</title>
        <authorList>
            <person name="Parks D.H."/>
            <person name="Chuvochina M."/>
            <person name="Waite D.W."/>
            <person name="Rinke C."/>
            <person name="Skarshewski A."/>
            <person name="Chaumeil P.A."/>
            <person name="Hugenholtz P."/>
        </authorList>
    </citation>
    <scope>NUCLEOTIDE SEQUENCE [LARGE SCALE GENOMIC DNA]</scope>
    <source>
        <strain evidence="12">UBA10707</strain>
    </source>
</reference>
<evidence type="ECO:0000256" key="4">
    <source>
        <dbReference type="ARBA" id="ARBA00022598"/>
    </source>
</evidence>
<evidence type="ECO:0000256" key="2">
    <source>
        <dbReference type="ARBA" id="ARBA00004752"/>
    </source>
</evidence>
<keyword evidence="7 8" id="KW-0131">Cell cycle</keyword>
<comment type="caution">
    <text evidence="12">The sequence shown here is derived from an EMBL/GenBank/DDBJ whole genome shotgun (WGS) entry which is preliminary data.</text>
</comment>
<dbReference type="GO" id="GO:0009252">
    <property type="term" value="P:peptidoglycan biosynthetic process"/>
    <property type="evidence" value="ECO:0007669"/>
    <property type="project" value="UniProtKB-UniRule"/>
</dbReference>
<evidence type="ECO:0000313" key="12">
    <source>
        <dbReference type="EMBL" id="HBP29484.1"/>
    </source>
</evidence>
<dbReference type="UniPathway" id="UPA00219"/>
<dbReference type="NCBIfam" id="TIGR01087">
    <property type="entry name" value="murD"/>
    <property type="match status" value="1"/>
</dbReference>
<feature type="binding site" evidence="7">
    <location>
        <begin position="137"/>
        <end position="143"/>
    </location>
    <ligand>
        <name>ATP</name>
        <dbReference type="ChEBI" id="CHEBI:30616"/>
    </ligand>
</feature>
<dbReference type="Gene3D" id="3.40.1190.10">
    <property type="entry name" value="Mur-like, catalytic domain"/>
    <property type="match status" value="1"/>
</dbReference>
<dbReference type="InterPro" id="IPR036615">
    <property type="entry name" value="Mur_ligase_C_dom_sf"/>
</dbReference>
<keyword evidence="6 7" id="KW-0067">ATP-binding</keyword>
<dbReference type="GO" id="GO:0005524">
    <property type="term" value="F:ATP binding"/>
    <property type="evidence" value="ECO:0007669"/>
    <property type="project" value="UniProtKB-UniRule"/>
</dbReference>
<feature type="domain" description="Mur ligase C-terminal" evidence="10">
    <location>
        <begin position="367"/>
        <end position="479"/>
    </location>
</feature>
<feature type="domain" description="Mur ligase central" evidence="11">
    <location>
        <begin position="135"/>
        <end position="277"/>
    </location>
</feature>
<evidence type="ECO:0000259" key="10">
    <source>
        <dbReference type="Pfam" id="PF02875"/>
    </source>
</evidence>
<dbReference type="GO" id="GO:0008764">
    <property type="term" value="F:UDP-N-acetylmuramoylalanine-D-glutamate ligase activity"/>
    <property type="evidence" value="ECO:0007669"/>
    <property type="project" value="UniProtKB-UniRule"/>
</dbReference>
<dbReference type="InterPro" id="IPR036565">
    <property type="entry name" value="Mur-like_cat_sf"/>
</dbReference>
<comment type="subcellular location">
    <subcellularLocation>
        <location evidence="1 7 8">Cytoplasm</location>
    </subcellularLocation>
</comment>
<evidence type="ECO:0000256" key="5">
    <source>
        <dbReference type="ARBA" id="ARBA00022741"/>
    </source>
</evidence>
<evidence type="ECO:0000256" key="8">
    <source>
        <dbReference type="RuleBase" id="RU003664"/>
    </source>
</evidence>
<dbReference type="GO" id="GO:0008360">
    <property type="term" value="P:regulation of cell shape"/>
    <property type="evidence" value="ECO:0007669"/>
    <property type="project" value="UniProtKB-KW"/>
</dbReference>
<dbReference type="GO" id="GO:0051301">
    <property type="term" value="P:cell division"/>
    <property type="evidence" value="ECO:0007669"/>
    <property type="project" value="UniProtKB-KW"/>
</dbReference>
<protein>
    <recommendedName>
        <fullName evidence="7 8">UDP-N-acetylmuramoylalanine--D-glutamate ligase</fullName>
        <ecNumber evidence="7 8">6.3.2.9</ecNumber>
    </recommendedName>
    <alternativeName>
        <fullName evidence="7">D-glutamic acid-adding enzyme</fullName>
    </alternativeName>
    <alternativeName>
        <fullName evidence="7">UDP-N-acetylmuramoyl-L-alanyl-D-glutamate synthetase</fullName>
    </alternativeName>
</protein>
<gene>
    <name evidence="7" type="primary">murD</name>
    <name evidence="12" type="ORF">DD666_08720</name>
</gene>
<proteinExistence type="inferred from homology"/>
<evidence type="ECO:0000256" key="9">
    <source>
        <dbReference type="SAM" id="MobiDB-lite"/>
    </source>
</evidence>
<organism evidence="12 13">
    <name type="scientific">Advenella kashmirensis</name>
    <dbReference type="NCBI Taxonomy" id="310575"/>
    <lineage>
        <taxon>Bacteria</taxon>
        <taxon>Pseudomonadati</taxon>
        <taxon>Pseudomonadota</taxon>
        <taxon>Betaproteobacteria</taxon>
        <taxon>Burkholderiales</taxon>
        <taxon>Alcaligenaceae</taxon>
    </lineage>
</organism>
<dbReference type="EC" id="6.3.2.9" evidence="7 8"/>
<dbReference type="Gene3D" id="3.40.50.720">
    <property type="entry name" value="NAD(P)-binding Rossmann-like Domain"/>
    <property type="match status" value="1"/>
</dbReference>
<dbReference type="SUPFAM" id="SSF51984">
    <property type="entry name" value="MurCD N-terminal domain"/>
    <property type="match status" value="1"/>
</dbReference>
<keyword evidence="7 8" id="KW-0132">Cell division</keyword>
<dbReference type="SUPFAM" id="SSF53244">
    <property type="entry name" value="MurD-like peptide ligases, peptide-binding domain"/>
    <property type="match status" value="1"/>
</dbReference>
<dbReference type="Pfam" id="PF21799">
    <property type="entry name" value="MurD-like_N"/>
    <property type="match status" value="1"/>
</dbReference>